<protein>
    <submittedName>
        <fullName evidence="1">Uncharacterized protein</fullName>
    </submittedName>
</protein>
<keyword evidence="2" id="KW-1185">Reference proteome</keyword>
<name>A0ABW4LFC4_9MICO</name>
<accession>A0ABW4LFC4</accession>
<reference evidence="2" key="1">
    <citation type="journal article" date="2019" name="Int. J. Syst. Evol. Microbiol.">
        <title>The Global Catalogue of Microorganisms (GCM) 10K type strain sequencing project: providing services to taxonomists for standard genome sequencing and annotation.</title>
        <authorList>
            <consortium name="The Broad Institute Genomics Platform"/>
            <consortium name="The Broad Institute Genome Sequencing Center for Infectious Disease"/>
            <person name="Wu L."/>
            <person name="Ma J."/>
        </authorList>
    </citation>
    <scope>NUCLEOTIDE SEQUENCE [LARGE SCALE GENOMIC DNA]</scope>
    <source>
        <strain evidence="2">CGMCC 1.12471</strain>
    </source>
</reference>
<evidence type="ECO:0000313" key="1">
    <source>
        <dbReference type="EMBL" id="MFD1721943.1"/>
    </source>
</evidence>
<comment type="caution">
    <text evidence="1">The sequence shown here is derived from an EMBL/GenBank/DDBJ whole genome shotgun (WGS) entry which is preliminary data.</text>
</comment>
<dbReference type="EMBL" id="JBHUEA010000014">
    <property type="protein sequence ID" value="MFD1721943.1"/>
    <property type="molecule type" value="Genomic_DNA"/>
</dbReference>
<evidence type="ECO:0000313" key="2">
    <source>
        <dbReference type="Proteomes" id="UP001597347"/>
    </source>
</evidence>
<proteinExistence type="predicted"/>
<gene>
    <name evidence="1" type="ORF">ACFSBI_10295</name>
</gene>
<sequence length="132" mass="14150">MQTPIEDTLPDVPDDADTVALAEVVDELAQMNSDDWSTFVDSSTTGEARVEFAFSAPNEDVATTLSESLMDDAAYEAGTKAPEDELAEWTVEGRTPGVSVTEAGLRVWVERLAAYGIDHDGCVLDGWAVVLP</sequence>
<organism evidence="1 2">
    <name type="scientific">Amnibacterium endophyticum</name>
    <dbReference type="NCBI Taxonomy" id="2109337"/>
    <lineage>
        <taxon>Bacteria</taxon>
        <taxon>Bacillati</taxon>
        <taxon>Actinomycetota</taxon>
        <taxon>Actinomycetes</taxon>
        <taxon>Micrococcales</taxon>
        <taxon>Microbacteriaceae</taxon>
        <taxon>Amnibacterium</taxon>
    </lineage>
</organism>
<dbReference type="RefSeq" id="WP_377934622.1">
    <property type="nucleotide sequence ID" value="NZ_JBHUEA010000014.1"/>
</dbReference>
<dbReference type="Proteomes" id="UP001597347">
    <property type="component" value="Unassembled WGS sequence"/>
</dbReference>